<name>A0A7U2ESI5_PHANO</name>
<dbReference type="OrthoDB" id="191139at2759"/>
<organism evidence="1 2">
    <name type="scientific">Phaeosphaeria nodorum (strain SN15 / ATCC MYA-4574 / FGSC 10173)</name>
    <name type="common">Glume blotch fungus</name>
    <name type="synonym">Parastagonospora nodorum</name>
    <dbReference type="NCBI Taxonomy" id="321614"/>
    <lineage>
        <taxon>Eukaryota</taxon>
        <taxon>Fungi</taxon>
        <taxon>Dikarya</taxon>
        <taxon>Ascomycota</taxon>
        <taxon>Pezizomycotina</taxon>
        <taxon>Dothideomycetes</taxon>
        <taxon>Pleosporomycetidae</taxon>
        <taxon>Pleosporales</taxon>
        <taxon>Pleosporineae</taxon>
        <taxon>Phaeosphaeriaceae</taxon>
        <taxon>Parastagonospora</taxon>
    </lineage>
</organism>
<accession>A0A7U2ESI5</accession>
<dbReference type="EMBL" id="CP069024">
    <property type="protein sequence ID" value="QRC92260.1"/>
    <property type="molecule type" value="Genomic_DNA"/>
</dbReference>
<dbReference type="Proteomes" id="UP000663193">
    <property type="component" value="Chromosome 2"/>
</dbReference>
<sequence>MSKAALNMITETEAATAWHSRRVAMTTVDSGNMSAAPEYEDAFGGVRPIGWEDD</sequence>
<keyword evidence="2" id="KW-1185">Reference proteome</keyword>
<dbReference type="VEuPathDB" id="FungiDB:JI435_428070"/>
<proteinExistence type="predicted"/>
<evidence type="ECO:0000313" key="1">
    <source>
        <dbReference type="EMBL" id="QRC92260.1"/>
    </source>
</evidence>
<reference evidence="2" key="1">
    <citation type="journal article" date="2021" name="BMC Genomics">
        <title>Chromosome-level genome assembly and manually-curated proteome of model necrotroph Parastagonospora nodorum Sn15 reveals a genome-wide trove of candidate effector homologs, and redundancy of virulence-related functions within an accessory chromosome.</title>
        <authorList>
            <person name="Bertazzoni S."/>
            <person name="Jones D.A.B."/>
            <person name="Phan H.T."/>
            <person name="Tan K.-C."/>
            <person name="Hane J.K."/>
        </authorList>
    </citation>
    <scope>NUCLEOTIDE SEQUENCE [LARGE SCALE GENOMIC DNA]</scope>
    <source>
        <strain evidence="2">SN15 / ATCC MYA-4574 / FGSC 10173)</strain>
    </source>
</reference>
<gene>
    <name evidence="1" type="ORF">JI435_428070</name>
</gene>
<dbReference type="AlphaFoldDB" id="A0A7U2ESI5"/>
<evidence type="ECO:0000313" key="2">
    <source>
        <dbReference type="Proteomes" id="UP000663193"/>
    </source>
</evidence>
<protein>
    <submittedName>
        <fullName evidence="1">Uncharacterized protein</fullName>
    </submittedName>
</protein>